<accession>A0A1W6MKM2</accession>
<sequence length="256" mass="29155">MILIGCEDSLIEQGEPEEILESIDDAVRLSQIIITDPDTDDVLTDIAINYDQDSLISTILFTGLQNITYEFNYASNDRLTDITRTENGATVAYSLSYDGDEVQLLDSTGSVERTKLFSVDSQNRIFRTQTFENDALQQTINYNYTSNFNVQRINELSAGNAIERYQELTYFFNNNPFRDMNDVLRFIVFEDFIPYTRYLPSTINSFESMGGTFTMSSSVQFVYSLSDDNFPGSRIVTRSQGGVDEVTVETFIYTDN</sequence>
<evidence type="ECO:0000313" key="2">
    <source>
        <dbReference type="Proteomes" id="UP000193431"/>
    </source>
</evidence>
<evidence type="ECO:0000313" key="1">
    <source>
        <dbReference type="EMBL" id="ARN78117.1"/>
    </source>
</evidence>
<dbReference type="EMBL" id="CP019344">
    <property type="protein sequence ID" value="ARN78117.1"/>
    <property type="molecule type" value="Genomic_DNA"/>
</dbReference>
<proteinExistence type="predicted"/>
<gene>
    <name evidence="1" type="ORF">BST97_08955</name>
</gene>
<dbReference type="AlphaFoldDB" id="A0A1W6MKM2"/>
<dbReference type="STRING" id="331648.BST97_08955"/>
<reference evidence="1 2" key="1">
    <citation type="submission" date="2016-11" db="EMBL/GenBank/DDBJ databases">
        <title>Trade-off between light-utilization and light-protection in marine flavobacteria.</title>
        <authorList>
            <person name="Kumagai Y."/>
        </authorList>
    </citation>
    <scope>NUCLEOTIDE SEQUENCE [LARGE SCALE GENOMIC DNA]</scope>
    <source>
        <strain evidence="1 2">JCM 13191</strain>
    </source>
</reference>
<organism evidence="1 2">
    <name type="scientific">Nonlabens spongiae</name>
    <dbReference type="NCBI Taxonomy" id="331648"/>
    <lineage>
        <taxon>Bacteria</taxon>
        <taxon>Pseudomonadati</taxon>
        <taxon>Bacteroidota</taxon>
        <taxon>Flavobacteriia</taxon>
        <taxon>Flavobacteriales</taxon>
        <taxon>Flavobacteriaceae</taxon>
        <taxon>Nonlabens</taxon>
    </lineage>
</organism>
<dbReference type="Proteomes" id="UP000193431">
    <property type="component" value="Chromosome"/>
</dbReference>
<protein>
    <recommendedName>
        <fullName evidence="3">DUF4595 domain-containing protein</fullName>
    </recommendedName>
</protein>
<name>A0A1W6MKM2_9FLAO</name>
<keyword evidence="2" id="KW-1185">Reference proteome</keyword>
<evidence type="ECO:0008006" key="3">
    <source>
        <dbReference type="Google" id="ProtNLM"/>
    </source>
</evidence>